<evidence type="ECO:0000256" key="1">
    <source>
        <dbReference type="SAM" id="Phobius"/>
    </source>
</evidence>
<evidence type="ECO:0000313" key="2">
    <source>
        <dbReference type="EMBL" id="SDN15877.1"/>
    </source>
</evidence>
<dbReference type="RefSeq" id="WP_093856008.1">
    <property type="nucleotide sequence ID" value="NZ_BJVZ01000011.1"/>
</dbReference>
<proteinExistence type="predicted"/>
<feature type="transmembrane region" description="Helical" evidence="1">
    <location>
        <begin position="15"/>
        <end position="38"/>
    </location>
</feature>
<dbReference type="InterPro" id="IPR025143">
    <property type="entry name" value="DUF4083"/>
</dbReference>
<name>A0A1G9Z3U1_9BACI</name>
<gene>
    <name evidence="2" type="ORF">SAMN05216498_1513</name>
</gene>
<dbReference type="AlphaFoldDB" id="A0A1G9Z3U1"/>
<evidence type="ECO:0000313" key="3">
    <source>
        <dbReference type="Proteomes" id="UP000199334"/>
    </source>
</evidence>
<dbReference type="Pfam" id="PF13314">
    <property type="entry name" value="DUF4083"/>
    <property type="match status" value="1"/>
</dbReference>
<dbReference type="STRING" id="237069.SAMN05216498_1513"/>
<keyword evidence="3" id="KW-1185">Reference proteome</keyword>
<organism evidence="2 3">
    <name type="scientific">Tenuibacillus multivorans</name>
    <dbReference type="NCBI Taxonomy" id="237069"/>
    <lineage>
        <taxon>Bacteria</taxon>
        <taxon>Bacillati</taxon>
        <taxon>Bacillota</taxon>
        <taxon>Bacilli</taxon>
        <taxon>Bacillales</taxon>
        <taxon>Bacillaceae</taxon>
        <taxon>Tenuibacillus</taxon>
    </lineage>
</organism>
<sequence length="63" mass="7222">MHLIATASLNTGDMIAQLIMVCIILAIITGIILLIFVFRNRNNRLKRVEDKLDKILEENENKN</sequence>
<evidence type="ECO:0008006" key="4">
    <source>
        <dbReference type="Google" id="ProtNLM"/>
    </source>
</evidence>
<keyword evidence="1" id="KW-0472">Membrane</keyword>
<accession>A0A1G9Z3U1</accession>
<keyword evidence="1" id="KW-1133">Transmembrane helix</keyword>
<reference evidence="2 3" key="1">
    <citation type="submission" date="2016-10" db="EMBL/GenBank/DDBJ databases">
        <authorList>
            <person name="de Groot N.N."/>
        </authorList>
    </citation>
    <scope>NUCLEOTIDE SEQUENCE [LARGE SCALE GENOMIC DNA]</scope>
    <source>
        <strain evidence="2 3">CGMCC 1.3442</strain>
    </source>
</reference>
<keyword evidence="1" id="KW-0812">Transmembrane</keyword>
<dbReference type="EMBL" id="FNIG01000003">
    <property type="protein sequence ID" value="SDN15877.1"/>
    <property type="molecule type" value="Genomic_DNA"/>
</dbReference>
<dbReference type="Proteomes" id="UP000199334">
    <property type="component" value="Unassembled WGS sequence"/>
</dbReference>
<protein>
    <recommendedName>
        <fullName evidence="4">DUF4083 domain-containing protein</fullName>
    </recommendedName>
</protein>